<comment type="caution">
    <text evidence="2">The sequence shown here is derived from an EMBL/GenBank/DDBJ whole genome shotgun (WGS) entry which is preliminary data.</text>
</comment>
<dbReference type="AlphaFoldDB" id="A0AAE3G5B1"/>
<dbReference type="Gene3D" id="3.30.2010.10">
    <property type="entry name" value="Metalloproteases ('zincins'), catalytic domain"/>
    <property type="match status" value="1"/>
</dbReference>
<dbReference type="EMBL" id="JALJXV010000008">
    <property type="protein sequence ID" value="MCP1676080.1"/>
    <property type="molecule type" value="Genomic_DNA"/>
</dbReference>
<feature type="domain" description="YgjP-like metallopeptidase" evidence="1">
    <location>
        <begin position="29"/>
        <end position="237"/>
    </location>
</feature>
<evidence type="ECO:0000313" key="2">
    <source>
        <dbReference type="EMBL" id="MCP1676080.1"/>
    </source>
</evidence>
<dbReference type="RefSeq" id="WP_253480769.1">
    <property type="nucleotide sequence ID" value="NZ_JALJXV010000008.1"/>
</dbReference>
<organism evidence="2 3">
    <name type="scientific">Natronocella acetinitrilica</name>
    <dbReference type="NCBI Taxonomy" id="414046"/>
    <lineage>
        <taxon>Bacteria</taxon>
        <taxon>Pseudomonadati</taxon>
        <taxon>Pseudomonadota</taxon>
        <taxon>Gammaproteobacteria</taxon>
        <taxon>Chromatiales</taxon>
        <taxon>Ectothiorhodospiraceae</taxon>
        <taxon>Natronocella</taxon>
    </lineage>
</organism>
<dbReference type="InterPro" id="IPR053136">
    <property type="entry name" value="UTP_pyrophosphatase-like"/>
</dbReference>
<dbReference type="Proteomes" id="UP001205843">
    <property type="component" value="Unassembled WGS sequence"/>
</dbReference>
<dbReference type="GO" id="GO:0016787">
    <property type="term" value="F:hydrolase activity"/>
    <property type="evidence" value="ECO:0007669"/>
    <property type="project" value="UniProtKB-KW"/>
</dbReference>
<name>A0AAE3G5B1_9GAMM</name>
<evidence type="ECO:0000259" key="1">
    <source>
        <dbReference type="Pfam" id="PF01863"/>
    </source>
</evidence>
<dbReference type="PANTHER" id="PTHR30399:SF1">
    <property type="entry name" value="UTP PYROPHOSPHATASE"/>
    <property type="match status" value="1"/>
</dbReference>
<gene>
    <name evidence="2" type="ORF">J2T57_003239</name>
</gene>
<accession>A0AAE3G5B1</accession>
<keyword evidence="3" id="KW-1185">Reference proteome</keyword>
<protein>
    <submittedName>
        <fullName evidence="2">Metal-dependent hydrolase</fullName>
    </submittedName>
</protein>
<sequence length="254" mass="29027">MVVTVGLDQGRLHLPDREIGYRIRYKRRRTIGLYVLEDGTVEVRAPQACPPGLIRAFVADRAGWLQRVLTSRAQQLTPEPARYDHGATHPYLGEQLQLELRPARRALVHRDGTSLVVQHPRRDPDAVAGAVKHWYQRQAESVFLPLLEQWYPHLGLPAAKVPGLKVRTMRRRWGSCSSRGGINLNIWLLRAPIDCVEYVVVHELCHLREFNHGPPFHGWMDRLLPDWRERSGRLNEHQRRFGVAPIPAAGADTA</sequence>
<dbReference type="CDD" id="cd07344">
    <property type="entry name" value="M48_yhfN_like"/>
    <property type="match status" value="1"/>
</dbReference>
<dbReference type="PANTHER" id="PTHR30399">
    <property type="entry name" value="UNCHARACTERIZED PROTEIN YGJP"/>
    <property type="match status" value="1"/>
</dbReference>
<keyword evidence="2" id="KW-0378">Hydrolase</keyword>
<dbReference type="Pfam" id="PF01863">
    <property type="entry name" value="YgjP-like"/>
    <property type="match status" value="1"/>
</dbReference>
<dbReference type="InterPro" id="IPR002725">
    <property type="entry name" value="YgjP-like_metallopeptidase"/>
</dbReference>
<reference evidence="2" key="1">
    <citation type="submission" date="2022-03" db="EMBL/GenBank/DDBJ databases">
        <title>Genomic Encyclopedia of Type Strains, Phase III (KMG-III): the genomes of soil and plant-associated and newly described type strains.</title>
        <authorList>
            <person name="Whitman W."/>
        </authorList>
    </citation>
    <scope>NUCLEOTIDE SEQUENCE</scope>
    <source>
        <strain evidence="2">ANL 6-2</strain>
    </source>
</reference>
<proteinExistence type="predicted"/>
<evidence type="ECO:0000313" key="3">
    <source>
        <dbReference type="Proteomes" id="UP001205843"/>
    </source>
</evidence>